<keyword evidence="3" id="KW-0479">Metal-binding</keyword>
<dbReference type="InterPro" id="IPR023885">
    <property type="entry name" value="4Fe4S-binding_SPASM_dom"/>
</dbReference>
<dbReference type="GO" id="GO:0046872">
    <property type="term" value="F:metal ion binding"/>
    <property type="evidence" value="ECO:0007669"/>
    <property type="project" value="UniProtKB-KW"/>
</dbReference>
<dbReference type="SFLD" id="SFLDG01384">
    <property type="entry name" value="thioether_bond_formation_requi"/>
    <property type="match status" value="1"/>
</dbReference>
<evidence type="ECO:0000256" key="3">
    <source>
        <dbReference type="ARBA" id="ARBA00022723"/>
    </source>
</evidence>
<dbReference type="GO" id="GO:0016491">
    <property type="term" value="F:oxidoreductase activity"/>
    <property type="evidence" value="ECO:0007669"/>
    <property type="project" value="InterPro"/>
</dbReference>
<dbReference type="SFLD" id="SFLDG01386">
    <property type="entry name" value="main_SPASM_domain-containing"/>
    <property type="match status" value="1"/>
</dbReference>
<keyword evidence="4" id="KW-0408">Iron</keyword>
<dbReference type="NCBIfam" id="TIGR04085">
    <property type="entry name" value="rSAM_more_4Fe4S"/>
    <property type="match status" value="1"/>
</dbReference>
<dbReference type="EMBL" id="MNYI01000109">
    <property type="protein sequence ID" value="OIP40707.1"/>
    <property type="molecule type" value="Genomic_DNA"/>
</dbReference>
<evidence type="ECO:0000313" key="7">
    <source>
        <dbReference type="EMBL" id="OIP40707.1"/>
    </source>
</evidence>
<accession>A0A1J5DZ84</accession>
<dbReference type="CDD" id="cd01335">
    <property type="entry name" value="Radical_SAM"/>
    <property type="match status" value="1"/>
</dbReference>
<dbReference type="AlphaFoldDB" id="A0A1J5DZ84"/>
<evidence type="ECO:0000313" key="8">
    <source>
        <dbReference type="Proteomes" id="UP000183085"/>
    </source>
</evidence>
<evidence type="ECO:0000259" key="6">
    <source>
        <dbReference type="PROSITE" id="PS51918"/>
    </source>
</evidence>
<dbReference type="InterPro" id="IPR023867">
    <property type="entry name" value="Sulphatase_maturase_rSAM"/>
</dbReference>
<evidence type="ECO:0000256" key="2">
    <source>
        <dbReference type="ARBA" id="ARBA00022691"/>
    </source>
</evidence>
<dbReference type="SFLD" id="SFLDS00029">
    <property type="entry name" value="Radical_SAM"/>
    <property type="match status" value="1"/>
</dbReference>
<sequence length="493" mass="56007">MLIEKSPFVHIFSSSGVVCLYHSLYVTNIYGSHLLAELFGSLRFPQTIEQAARRLCKNESCIRPESLYYINLLLKHGFLRYTDSQEESHLLSNLQQQAQYSDPRFLYLVPTSACNLRCKYCHIIDTWAAYGHHHMSLETAEAGINKFMEHSSTSCQREIMFYGGEPLLAPEVVKHAVSYIRKVDNTCRITMFTNGTNITPDIAKWMADNDVFVIVSMDGPAEVHNQMRCHADGHGGFEDTARGYDICKKTGCRLGISMVLGRHNIPGLKSAVEYLINRFEPVDLGFSTLHLHKNGENPAMVDVPLLTHEMIDTFKFIREKGVYAEHLFRRIRPFVEQQIRLKDCPSCGGKFLVAPDSSIGFCEAFLGTGRYYYPLDSFDLSNDGYNEWKGIAPIRRDECLRCPAIAICGGGCPYDAWVQHGNINNLDTIRCQQANILLEWLVWDLFEQIKGEINDPWDIIVPEPAQRQMIYSKIAVNNKSLPLQGYSTYGESN</sequence>
<dbReference type="PROSITE" id="PS51918">
    <property type="entry name" value="RADICAL_SAM"/>
    <property type="match status" value="1"/>
</dbReference>
<protein>
    <recommendedName>
        <fullName evidence="6">Radical SAM core domain-containing protein</fullName>
    </recommendedName>
</protein>
<dbReference type="InterPro" id="IPR013785">
    <property type="entry name" value="Aldolase_TIM"/>
</dbReference>
<dbReference type="PANTHER" id="PTHR43273:SF8">
    <property type="entry name" value="RADICAL SAM DOMAIN PROTEIN"/>
    <property type="match status" value="1"/>
</dbReference>
<name>A0A1J5DZ84_9BACT</name>
<proteinExistence type="predicted"/>
<dbReference type="Pfam" id="PF04055">
    <property type="entry name" value="Radical_SAM"/>
    <property type="match status" value="1"/>
</dbReference>
<keyword evidence="2" id="KW-0949">S-adenosyl-L-methionine</keyword>
<keyword evidence="5" id="KW-0411">Iron-sulfur</keyword>
<organism evidence="7 8">
    <name type="scientific">Candidatus Desantisbacteria bacterium CG2_30_40_21</name>
    <dbReference type="NCBI Taxonomy" id="1817895"/>
    <lineage>
        <taxon>Bacteria</taxon>
        <taxon>Candidatus Desantisiibacteriota</taxon>
    </lineage>
</organism>
<dbReference type="GO" id="GO:0051536">
    <property type="term" value="F:iron-sulfur cluster binding"/>
    <property type="evidence" value="ECO:0007669"/>
    <property type="project" value="UniProtKB-KW"/>
</dbReference>
<evidence type="ECO:0000256" key="1">
    <source>
        <dbReference type="ARBA" id="ARBA00001966"/>
    </source>
</evidence>
<dbReference type="SUPFAM" id="SSF102114">
    <property type="entry name" value="Radical SAM enzymes"/>
    <property type="match status" value="1"/>
</dbReference>
<dbReference type="InterPro" id="IPR058240">
    <property type="entry name" value="rSAM_sf"/>
</dbReference>
<gene>
    <name evidence="7" type="ORF">AUJ95_04255</name>
</gene>
<dbReference type="Proteomes" id="UP000183085">
    <property type="component" value="Unassembled WGS sequence"/>
</dbReference>
<evidence type="ECO:0000256" key="5">
    <source>
        <dbReference type="ARBA" id="ARBA00023014"/>
    </source>
</evidence>
<dbReference type="SFLD" id="SFLDG01067">
    <property type="entry name" value="SPASM/twitch_domain_containing"/>
    <property type="match status" value="1"/>
</dbReference>
<comment type="caution">
    <text evidence="7">The sequence shown here is derived from an EMBL/GenBank/DDBJ whole genome shotgun (WGS) entry which is preliminary data.</text>
</comment>
<feature type="domain" description="Radical SAM core" evidence="6">
    <location>
        <begin position="100"/>
        <end position="320"/>
    </location>
</feature>
<dbReference type="InterPro" id="IPR007197">
    <property type="entry name" value="rSAM"/>
</dbReference>
<comment type="cofactor">
    <cofactor evidence="1">
        <name>[4Fe-4S] cluster</name>
        <dbReference type="ChEBI" id="CHEBI:49883"/>
    </cofactor>
</comment>
<evidence type="ECO:0000256" key="4">
    <source>
        <dbReference type="ARBA" id="ARBA00023004"/>
    </source>
</evidence>
<dbReference type="PANTHER" id="PTHR43273">
    <property type="entry name" value="ANAEROBIC SULFATASE-MATURATING ENZYME HOMOLOG ASLB-RELATED"/>
    <property type="match status" value="1"/>
</dbReference>
<dbReference type="Gene3D" id="3.20.20.70">
    <property type="entry name" value="Aldolase class I"/>
    <property type="match status" value="1"/>
</dbReference>
<reference evidence="7 8" key="1">
    <citation type="journal article" date="2016" name="Environ. Microbiol.">
        <title>Genomic resolution of a cold subsurface aquifer community provides metabolic insights for novel microbes adapted to high CO concentrations.</title>
        <authorList>
            <person name="Probst A.J."/>
            <person name="Castelle C.J."/>
            <person name="Singh A."/>
            <person name="Brown C.T."/>
            <person name="Anantharaman K."/>
            <person name="Sharon I."/>
            <person name="Hug L.A."/>
            <person name="Burstein D."/>
            <person name="Emerson J.B."/>
            <person name="Thomas B.C."/>
            <person name="Banfield J.F."/>
        </authorList>
    </citation>
    <scope>NUCLEOTIDE SEQUENCE [LARGE SCALE GENOMIC DNA]</scope>
    <source>
        <strain evidence="7">CG2_30_40_21</strain>
    </source>
</reference>
<dbReference type="STRING" id="1817895.AUJ95_04255"/>